<evidence type="ECO:0000256" key="8">
    <source>
        <dbReference type="PIRSR" id="PIRSR000185-3"/>
    </source>
</evidence>
<organism evidence="11 12">
    <name type="scientific">Vagococcus allomyrinae</name>
    <dbReference type="NCBI Taxonomy" id="2794353"/>
    <lineage>
        <taxon>Bacteria</taxon>
        <taxon>Bacillati</taxon>
        <taxon>Bacillota</taxon>
        <taxon>Bacilli</taxon>
        <taxon>Lactobacillales</taxon>
        <taxon>Enterococcaceae</taxon>
        <taxon>Vagococcus</taxon>
    </lineage>
</organism>
<dbReference type="AlphaFoldDB" id="A0A940SUL5"/>
<comment type="caution">
    <text evidence="11">The sequence shown here is derived from an EMBL/GenBank/DDBJ whole genome shotgun (WGS) entry which is preliminary data.</text>
</comment>
<name>A0A940SUL5_9ENTE</name>
<dbReference type="Gene3D" id="3.40.50.720">
    <property type="entry name" value="NAD(P)-binding Rossmann-like Domain"/>
    <property type="match status" value="1"/>
</dbReference>
<gene>
    <name evidence="11" type="primary">gdhA</name>
    <name evidence="11" type="ORF">I6N95_25880</name>
</gene>
<dbReference type="FunFam" id="3.40.50.720:FF:000030">
    <property type="entry name" value="Glutamate dehydrogenase"/>
    <property type="match status" value="1"/>
</dbReference>
<feature type="binding site" evidence="7">
    <location>
        <position position="209"/>
    </location>
    <ligand>
        <name>NAD(+)</name>
        <dbReference type="ChEBI" id="CHEBI:57540"/>
    </ligand>
</feature>
<dbReference type="SUPFAM" id="SSF51735">
    <property type="entry name" value="NAD(P)-binding Rossmann-fold domains"/>
    <property type="match status" value="1"/>
</dbReference>
<dbReference type="FunFam" id="3.40.50.10860:FF:000002">
    <property type="entry name" value="Glutamate dehydrogenase"/>
    <property type="match status" value="1"/>
</dbReference>
<feature type="binding site" evidence="7">
    <location>
        <position position="165"/>
    </location>
    <ligand>
        <name>substrate</name>
    </ligand>
</feature>
<dbReference type="GO" id="GO:0005829">
    <property type="term" value="C:cytosol"/>
    <property type="evidence" value="ECO:0007669"/>
    <property type="project" value="TreeGrafter"/>
</dbReference>
<proteinExistence type="inferred from homology"/>
<feature type="site" description="Important for catalysis" evidence="8">
    <location>
        <position position="166"/>
    </location>
</feature>
<feature type="domain" description="Glutamate/phenylalanine/leucine/valine/L-tryptophan dehydrogenase C-terminal" evidence="10">
    <location>
        <begin position="202"/>
        <end position="444"/>
    </location>
</feature>
<accession>A0A940SUL5</accession>
<sequence length="446" mass="49587">MILDVDKFMAEVMRKDPLEKEYHQSVREVMMSIAPFVEKNPQYAENKLLERMIEPERIITFRVPWIDDRGAVQVNRGWRIQFNSAIGPFKGGIRFAPDVTLDTIKFLGFEMIFKNSLTSLPLGAAKGGADFDGVGKSDSEVMRFCQSYINELHRHIGPNTDIPAGDIGVGHREIGYMYGQYKRIMDEFSGVFTGKKIGWGGSLIRPEATGYGVAYFVQCMLARKNQVLAGKRVSVSGYGNVGSYLIEKLDELGAKVVTAADPYGYIYDEEGISGEKLDYIKDLWTVYRRPIKDYADKYGVTYVEGKRPWEVPVDIAIPSSRQNELDESDAKTLIKNGVICVCEAANMPSTEGAMHLFTENKLLFAPGKAANAGGVAVSGLEMAQNAMHYSWTSEEVDEKLHGFMENIHQTCLDYGTEEDGYVNYVNGANIGGFVKVADAMIDLGVI</sequence>
<comment type="similarity">
    <text evidence="1 5 9">Belongs to the Glu/Leu/Phe/Val dehydrogenases family.</text>
</comment>
<dbReference type="PANTHER" id="PTHR43571:SF1">
    <property type="entry name" value="NADP-SPECIFIC GLUTAMATE DEHYDROGENASE 1-RELATED"/>
    <property type="match status" value="1"/>
</dbReference>
<keyword evidence="4 5" id="KW-0560">Oxidoreductase</keyword>
<dbReference type="Gene3D" id="1.10.285.10">
    <property type="entry name" value="Glutamate Dehydrogenase, chain A, domain 3"/>
    <property type="match status" value="2"/>
</dbReference>
<protein>
    <recommendedName>
        <fullName evidence="3 5">Glutamate dehydrogenase</fullName>
    </recommendedName>
</protein>
<keyword evidence="7" id="KW-0547">Nucleotide-binding</keyword>
<dbReference type="PIRSF" id="PIRSF000185">
    <property type="entry name" value="Glu_DH"/>
    <property type="match status" value="1"/>
</dbReference>
<dbReference type="SUPFAM" id="SSF53223">
    <property type="entry name" value="Aminoacid dehydrogenase-like, N-terminal domain"/>
    <property type="match status" value="1"/>
</dbReference>
<evidence type="ECO:0000256" key="1">
    <source>
        <dbReference type="ARBA" id="ARBA00006382"/>
    </source>
</evidence>
<dbReference type="InterPro" id="IPR006096">
    <property type="entry name" value="Glu/Leu/Phe/Val/Trp_DH_C"/>
</dbReference>
<evidence type="ECO:0000256" key="9">
    <source>
        <dbReference type="RuleBase" id="RU004417"/>
    </source>
</evidence>
<evidence type="ECO:0000313" key="11">
    <source>
        <dbReference type="EMBL" id="MBP1044442.1"/>
    </source>
</evidence>
<dbReference type="GO" id="GO:0006537">
    <property type="term" value="P:glutamate biosynthetic process"/>
    <property type="evidence" value="ECO:0007669"/>
    <property type="project" value="TreeGrafter"/>
</dbReference>
<dbReference type="InterPro" id="IPR006097">
    <property type="entry name" value="Glu/Leu/Phe/Val/Trp_DH_dimer"/>
</dbReference>
<comment type="subunit">
    <text evidence="2">Homohexamer.</text>
</comment>
<evidence type="ECO:0000256" key="6">
    <source>
        <dbReference type="PIRSR" id="PIRSR000185-1"/>
    </source>
</evidence>
<feature type="binding site" evidence="7">
    <location>
        <position position="114"/>
    </location>
    <ligand>
        <name>substrate</name>
    </ligand>
</feature>
<dbReference type="PRINTS" id="PR00082">
    <property type="entry name" value="GLFDHDRGNASE"/>
</dbReference>
<dbReference type="NCBIfam" id="NF006929">
    <property type="entry name" value="PRK09414.1"/>
    <property type="match status" value="1"/>
</dbReference>
<dbReference type="InterPro" id="IPR036291">
    <property type="entry name" value="NAD(P)-bd_dom_sf"/>
</dbReference>
<evidence type="ECO:0000313" key="12">
    <source>
        <dbReference type="Proteomes" id="UP000674938"/>
    </source>
</evidence>
<dbReference type="InterPro" id="IPR014362">
    <property type="entry name" value="Glu_DH"/>
</dbReference>
<dbReference type="Proteomes" id="UP000674938">
    <property type="component" value="Unassembled WGS sequence"/>
</dbReference>
<dbReference type="RefSeq" id="WP_209532924.1">
    <property type="nucleotide sequence ID" value="NZ_JAEEGA010000028.1"/>
</dbReference>
<evidence type="ECO:0000259" key="10">
    <source>
        <dbReference type="SMART" id="SM00839"/>
    </source>
</evidence>
<dbReference type="InterPro" id="IPR046346">
    <property type="entry name" value="Aminoacid_DH-like_N_sf"/>
</dbReference>
<evidence type="ECO:0000256" key="2">
    <source>
        <dbReference type="ARBA" id="ARBA00011643"/>
    </source>
</evidence>
<feature type="binding site" evidence="7">
    <location>
        <position position="240"/>
    </location>
    <ligand>
        <name>NAD(+)</name>
        <dbReference type="ChEBI" id="CHEBI:57540"/>
    </ligand>
</feature>
<keyword evidence="7" id="KW-0520">NAD</keyword>
<dbReference type="InterPro" id="IPR006095">
    <property type="entry name" value="Glu/Leu/Phe/Val/Trp_DH"/>
</dbReference>
<dbReference type="EMBL" id="JAEEGA010000028">
    <property type="protein sequence ID" value="MBP1044442.1"/>
    <property type="molecule type" value="Genomic_DNA"/>
</dbReference>
<reference evidence="11" key="1">
    <citation type="submission" date="2020-12" db="EMBL/GenBank/DDBJ databases">
        <title>Vagococcus allomyrinae sp. nov. and Enterococcus lavae sp. nov., isolated from the larvae of Allomyrina dichotoma.</title>
        <authorList>
            <person name="Lee S.D."/>
        </authorList>
    </citation>
    <scope>NUCLEOTIDE SEQUENCE</scope>
    <source>
        <strain evidence="11">BWB3-3</strain>
    </source>
</reference>
<evidence type="ECO:0000256" key="3">
    <source>
        <dbReference type="ARBA" id="ARBA00012896"/>
    </source>
</evidence>
<keyword evidence="12" id="KW-1185">Reference proteome</keyword>
<dbReference type="InterPro" id="IPR033922">
    <property type="entry name" value="NAD_bind_Glu_DH"/>
</dbReference>
<dbReference type="Pfam" id="PF02812">
    <property type="entry name" value="ELFV_dehydrog_N"/>
    <property type="match status" value="1"/>
</dbReference>
<evidence type="ECO:0000256" key="5">
    <source>
        <dbReference type="PIRNR" id="PIRNR000185"/>
    </source>
</evidence>
<feature type="binding site" evidence="7">
    <location>
        <position position="378"/>
    </location>
    <ligand>
        <name>substrate</name>
    </ligand>
</feature>
<evidence type="ECO:0000256" key="7">
    <source>
        <dbReference type="PIRSR" id="PIRSR000185-2"/>
    </source>
</evidence>
<dbReference type="SMART" id="SM00839">
    <property type="entry name" value="ELFV_dehydrog"/>
    <property type="match status" value="1"/>
</dbReference>
<dbReference type="GO" id="GO:0000166">
    <property type="term" value="F:nucleotide binding"/>
    <property type="evidence" value="ECO:0007669"/>
    <property type="project" value="UniProtKB-KW"/>
</dbReference>
<evidence type="ECO:0000256" key="4">
    <source>
        <dbReference type="ARBA" id="ARBA00023002"/>
    </source>
</evidence>
<dbReference type="PANTHER" id="PTHR43571">
    <property type="entry name" value="NADP-SPECIFIC GLUTAMATE DEHYDROGENASE 1-RELATED"/>
    <property type="match status" value="1"/>
</dbReference>
<dbReference type="Gene3D" id="3.40.50.10860">
    <property type="entry name" value="Leucine Dehydrogenase, chain A, domain 1"/>
    <property type="match status" value="1"/>
</dbReference>
<dbReference type="InterPro" id="IPR050724">
    <property type="entry name" value="Glu_Leu_Phe_Val_DH"/>
</dbReference>
<dbReference type="GO" id="GO:0004354">
    <property type="term" value="F:glutamate dehydrogenase (NADP+) activity"/>
    <property type="evidence" value="ECO:0007669"/>
    <property type="project" value="TreeGrafter"/>
</dbReference>
<dbReference type="CDD" id="cd05313">
    <property type="entry name" value="NAD_bind_2_Glu_DH"/>
    <property type="match status" value="1"/>
</dbReference>
<dbReference type="Pfam" id="PF00208">
    <property type="entry name" value="ELFV_dehydrog"/>
    <property type="match status" value="1"/>
</dbReference>
<dbReference type="FunFam" id="1.10.285.10:FF:000001">
    <property type="entry name" value="Glutamate dehydrogenase"/>
    <property type="match status" value="1"/>
</dbReference>
<feature type="active site" description="Proton donor" evidence="6">
    <location>
        <position position="126"/>
    </location>
</feature>
<feature type="binding site" evidence="7">
    <location>
        <position position="90"/>
    </location>
    <ligand>
        <name>substrate</name>
    </ligand>
</feature>